<evidence type="ECO:0000256" key="1">
    <source>
        <dbReference type="ARBA" id="ARBA00004141"/>
    </source>
</evidence>
<dbReference type="PANTHER" id="PTHR11351">
    <property type="entry name" value="ACYL-COA DESATURASE"/>
    <property type="match status" value="1"/>
</dbReference>
<proteinExistence type="inferred from homology"/>
<evidence type="ECO:0000256" key="5">
    <source>
        <dbReference type="ARBA" id="ARBA00022989"/>
    </source>
</evidence>
<feature type="compositionally biased region" description="Basic and acidic residues" evidence="10">
    <location>
        <begin position="347"/>
        <end position="357"/>
    </location>
</feature>
<organism evidence="13 14">
    <name type="scientific">Tistrella bauzanensis</name>
    <dbReference type="NCBI Taxonomy" id="657419"/>
    <lineage>
        <taxon>Bacteria</taxon>
        <taxon>Pseudomonadati</taxon>
        <taxon>Pseudomonadota</taxon>
        <taxon>Alphaproteobacteria</taxon>
        <taxon>Geminicoccales</taxon>
        <taxon>Geminicoccaceae</taxon>
        <taxon>Tistrella</taxon>
    </lineage>
</organism>
<keyword evidence="3 11" id="KW-0812">Transmembrane</keyword>
<evidence type="ECO:0000256" key="8">
    <source>
        <dbReference type="ARBA" id="ARBA00023098"/>
    </source>
</evidence>
<keyword evidence="14" id="KW-1185">Reference proteome</keyword>
<reference evidence="14" key="1">
    <citation type="journal article" date="2019" name="Int. J. Syst. Evol. Microbiol.">
        <title>The Global Catalogue of Microorganisms (GCM) 10K type strain sequencing project: providing services to taxonomists for standard genome sequencing and annotation.</title>
        <authorList>
            <consortium name="The Broad Institute Genomics Platform"/>
            <consortium name="The Broad Institute Genome Sequencing Center for Infectious Disease"/>
            <person name="Wu L."/>
            <person name="Ma J."/>
        </authorList>
    </citation>
    <scope>NUCLEOTIDE SEQUENCE [LARGE SCALE GENOMIC DNA]</scope>
    <source>
        <strain evidence="14">CGMCC 1.10188</strain>
    </source>
</reference>
<comment type="caution">
    <text evidence="13">The sequence shown here is derived from an EMBL/GenBank/DDBJ whole genome shotgun (WGS) entry which is preliminary data.</text>
</comment>
<feature type="compositionally biased region" description="Low complexity" evidence="10">
    <location>
        <begin position="329"/>
        <end position="342"/>
    </location>
</feature>
<dbReference type="Proteomes" id="UP000603352">
    <property type="component" value="Unassembled WGS sequence"/>
</dbReference>
<feature type="domain" description="Fatty acid desaturase" evidence="12">
    <location>
        <begin position="76"/>
        <end position="288"/>
    </location>
</feature>
<evidence type="ECO:0000313" key="13">
    <source>
        <dbReference type="EMBL" id="GGB50068.1"/>
    </source>
</evidence>
<evidence type="ECO:0000313" key="14">
    <source>
        <dbReference type="Proteomes" id="UP000603352"/>
    </source>
</evidence>
<dbReference type="InterPro" id="IPR005804">
    <property type="entry name" value="FA_desaturase_dom"/>
</dbReference>
<keyword evidence="6" id="KW-0560">Oxidoreductase</keyword>
<dbReference type="Pfam" id="PF00487">
    <property type="entry name" value="FA_desaturase"/>
    <property type="match status" value="1"/>
</dbReference>
<feature type="region of interest" description="Disordered" evidence="10">
    <location>
        <begin position="1"/>
        <end position="31"/>
    </location>
</feature>
<keyword evidence="8" id="KW-0443">Lipid metabolism</keyword>
<keyword evidence="5 11" id="KW-1133">Transmembrane helix</keyword>
<keyword evidence="4" id="KW-0276">Fatty acid metabolism</keyword>
<dbReference type="PANTHER" id="PTHR11351:SF3">
    <property type="entry name" value="BLL4393 PROTEIN"/>
    <property type="match status" value="1"/>
</dbReference>
<dbReference type="RefSeq" id="WP_188579987.1">
    <property type="nucleotide sequence ID" value="NZ_BMDZ01000044.1"/>
</dbReference>
<gene>
    <name evidence="13" type="ORF">GCM10011505_33950</name>
</gene>
<sequence>MSSDQSTPAGAPPGGGRAARDGGRAAPSATRATALRDPRLMRAQRRHAWAILALPLAGSALAIGLAIGDGGVPWQALAILGVCYLLTYAGITVGFHRLLSHRAFETATWLRNLLAVLGCMAAQGPAIYWAANHRLHHIRSDRDGDPHSPRIAHGRALGRWEGFWHAQIGWTFNHTPADVFANARDLTRDRSLMKINQRYLWWVALGLAVPALAGLLMLGDAYGALLGLLWGGAVRLTLSYHFTNAINSVTHIVGTRPFGGRNTSTNFWPIALPTLGEAWHNNHHAFPTSARFGLDWREPDIGWWIIRGLEAAGLARNIRRPAPESIAARRAAAADQRAMPGPSVDLGRPDAKDGDARDGDEDLAA</sequence>
<feature type="transmembrane region" description="Helical" evidence="11">
    <location>
        <begin position="74"/>
        <end position="95"/>
    </location>
</feature>
<feature type="region of interest" description="Disordered" evidence="10">
    <location>
        <begin position="329"/>
        <end position="365"/>
    </location>
</feature>
<comment type="subcellular location">
    <subcellularLocation>
        <location evidence="1">Membrane</location>
        <topology evidence="1">Multi-pass membrane protein</topology>
    </subcellularLocation>
</comment>
<name>A0ABQ1ISG0_9PROT</name>
<evidence type="ECO:0000256" key="3">
    <source>
        <dbReference type="ARBA" id="ARBA00022692"/>
    </source>
</evidence>
<keyword evidence="9 11" id="KW-0472">Membrane</keyword>
<evidence type="ECO:0000256" key="10">
    <source>
        <dbReference type="SAM" id="MobiDB-lite"/>
    </source>
</evidence>
<feature type="transmembrane region" description="Helical" evidence="11">
    <location>
        <begin position="48"/>
        <end position="68"/>
    </location>
</feature>
<comment type="similarity">
    <text evidence="2">Belongs to the fatty acid desaturase type 2 family.</text>
</comment>
<evidence type="ECO:0000256" key="2">
    <source>
        <dbReference type="ARBA" id="ARBA00008749"/>
    </source>
</evidence>
<evidence type="ECO:0000259" key="12">
    <source>
        <dbReference type="Pfam" id="PF00487"/>
    </source>
</evidence>
<dbReference type="CDD" id="cd03505">
    <property type="entry name" value="Delta9-FADS-like"/>
    <property type="match status" value="1"/>
</dbReference>
<keyword evidence="7" id="KW-0408">Iron</keyword>
<evidence type="ECO:0000256" key="4">
    <source>
        <dbReference type="ARBA" id="ARBA00022832"/>
    </source>
</evidence>
<dbReference type="InterPro" id="IPR015876">
    <property type="entry name" value="Acyl-CoA_DS"/>
</dbReference>
<accession>A0ABQ1ISG0</accession>
<evidence type="ECO:0000256" key="7">
    <source>
        <dbReference type="ARBA" id="ARBA00023004"/>
    </source>
</evidence>
<feature type="transmembrane region" description="Helical" evidence="11">
    <location>
        <begin position="199"/>
        <end position="218"/>
    </location>
</feature>
<dbReference type="EMBL" id="BMDZ01000044">
    <property type="protein sequence ID" value="GGB50068.1"/>
    <property type="molecule type" value="Genomic_DNA"/>
</dbReference>
<dbReference type="PRINTS" id="PR00075">
    <property type="entry name" value="FACDDSATRASE"/>
</dbReference>
<evidence type="ECO:0000256" key="9">
    <source>
        <dbReference type="ARBA" id="ARBA00023136"/>
    </source>
</evidence>
<evidence type="ECO:0000256" key="11">
    <source>
        <dbReference type="SAM" id="Phobius"/>
    </source>
</evidence>
<evidence type="ECO:0000256" key="6">
    <source>
        <dbReference type="ARBA" id="ARBA00023002"/>
    </source>
</evidence>
<protein>
    <submittedName>
        <fullName evidence="13">Fatty acid desaturase</fullName>
    </submittedName>
</protein>